<name>A0A1J7ISV0_9PEZI</name>
<accession>A0A1J7ISV0</accession>
<dbReference type="EMBL" id="KV875096">
    <property type="protein sequence ID" value="OIW30574.1"/>
    <property type="molecule type" value="Genomic_DNA"/>
</dbReference>
<dbReference type="AlphaFoldDB" id="A0A1J7ISV0"/>
<evidence type="ECO:0000313" key="2">
    <source>
        <dbReference type="Proteomes" id="UP000182658"/>
    </source>
</evidence>
<evidence type="ECO:0000313" key="1">
    <source>
        <dbReference type="EMBL" id="OIW30574.1"/>
    </source>
</evidence>
<dbReference type="Proteomes" id="UP000182658">
    <property type="component" value="Unassembled WGS sequence"/>
</dbReference>
<organism evidence="1 2">
    <name type="scientific">Coniochaeta ligniaria NRRL 30616</name>
    <dbReference type="NCBI Taxonomy" id="1408157"/>
    <lineage>
        <taxon>Eukaryota</taxon>
        <taxon>Fungi</taxon>
        <taxon>Dikarya</taxon>
        <taxon>Ascomycota</taxon>
        <taxon>Pezizomycotina</taxon>
        <taxon>Sordariomycetes</taxon>
        <taxon>Sordariomycetidae</taxon>
        <taxon>Coniochaetales</taxon>
        <taxon>Coniochaetaceae</taxon>
        <taxon>Coniochaeta</taxon>
    </lineage>
</organism>
<proteinExistence type="predicted"/>
<sequence>MDPHTFDPWHPSYHDHESHLFYRLALLPHVHPCPRCFPSTSLAIQIAESEAVQQGFDPRRWRGGPNRLCPRHTIAFFQNIASQGVPVGLHPTPEDIPLVRLREIRCPGCFRPDVRIDPVFLGTIEPRRRRSPFFASPVPWYRPFTFCAVCGRSYLRDPARFMQHHSNRVAPADYPTAERPAREASRLRFIPLAVTAAIICGMVLDGRGSRGSRP</sequence>
<keyword evidence="2" id="KW-1185">Reference proteome</keyword>
<dbReference type="InParanoid" id="A0A1J7ISV0"/>
<reference evidence="1 2" key="1">
    <citation type="submission" date="2016-10" db="EMBL/GenBank/DDBJ databases">
        <title>Draft genome sequence of Coniochaeta ligniaria NRRL30616, a lignocellulolytic fungus for bioabatement of inhibitors in plant biomass hydrolysates.</title>
        <authorList>
            <consortium name="DOE Joint Genome Institute"/>
            <person name="Jimenez D.J."/>
            <person name="Hector R.E."/>
            <person name="Riley R."/>
            <person name="Sun H."/>
            <person name="Grigoriev I.V."/>
            <person name="Van Elsas J.D."/>
            <person name="Nichols N.N."/>
        </authorList>
    </citation>
    <scope>NUCLEOTIDE SEQUENCE [LARGE SCALE GENOMIC DNA]</scope>
    <source>
        <strain evidence="1 2">NRRL 30616</strain>
    </source>
</reference>
<protein>
    <submittedName>
        <fullName evidence="1">Uncharacterized protein</fullName>
    </submittedName>
</protein>
<gene>
    <name evidence="1" type="ORF">CONLIGDRAFT_283921</name>
</gene>